<dbReference type="GO" id="GO:0042393">
    <property type="term" value="F:histone binding"/>
    <property type="evidence" value="ECO:0007669"/>
    <property type="project" value="TreeGrafter"/>
</dbReference>
<dbReference type="GO" id="GO:0034080">
    <property type="term" value="P:CENP-A containing chromatin assembly"/>
    <property type="evidence" value="ECO:0007669"/>
    <property type="project" value="TreeGrafter"/>
</dbReference>
<sequence length="502" mass="53908">MAEIGDSKGKRRAPDEPVMAPLTEDQKAMIPIIANDIEAGTRAYALGQWEDAITHFGHLSELTEQAFGNDSLRYADSLVMYGRALLQNAISQTDLIAQKVLTETIIPTNKSEKNEPVPNSKIVFSGEPDFDPEIVEPHDEEEGTEKAGDRMEEEEGGKVESKGSEEARIIELLTAEGPSTTAGTASTSGGEVDNVGDYFQSAWEVLDLARLIQKKDEGSVAGKKKLAETLLLLGDVSMETENFDIGALDYKEALELKRQVLDESSRELPELSFKVALALEYSGNKGEALEQLKDVQGLIQNIIRIYETTNEPELDNMKGLLAEVDEKVLDLQASIEASKNGSGSGSGSGQLPQEANGTGTEESLNRIAKGVITEAIKSGKVNDITGMVRSKKNKSATKESSSTTKAEPKPEHTDKEPDTSVGEKRGNDDAAEGTEKKQKGKGGGLEVRGRFVVEDFDPVLDLFVDHEGDGLAGSDAEDAGSDALVEGGVAFVLGDIFSDIDD</sequence>
<dbReference type="InterPro" id="IPR011990">
    <property type="entry name" value="TPR-like_helical_dom_sf"/>
</dbReference>
<feature type="region of interest" description="Disordered" evidence="3">
    <location>
        <begin position="386"/>
        <end position="444"/>
    </location>
</feature>
<feature type="region of interest" description="Disordered" evidence="3">
    <location>
        <begin position="1"/>
        <end position="20"/>
    </location>
</feature>
<feature type="compositionally biased region" description="Polar residues" evidence="3">
    <location>
        <begin position="350"/>
        <end position="361"/>
    </location>
</feature>
<dbReference type="InterPro" id="IPR019544">
    <property type="entry name" value="Tetratricopeptide_SHNi-TPR_dom"/>
</dbReference>
<dbReference type="GO" id="GO:0005654">
    <property type="term" value="C:nucleoplasm"/>
    <property type="evidence" value="ECO:0007669"/>
    <property type="project" value="TreeGrafter"/>
</dbReference>
<accession>A0A1R0H473</accession>
<dbReference type="AlphaFoldDB" id="A0A1R0H473"/>
<gene>
    <name evidence="5" type="ORF">AYI68_g1868</name>
</gene>
<dbReference type="SUPFAM" id="SSF48452">
    <property type="entry name" value="TPR-like"/>
    <property type="match status" value="1"/>
</dbReference>
<keyword evidence="2" id="KW-0802">TPR repeat</keyword>
<feature type="compositionally biased region" description="Basic and acidic residues" evidence="3">
    <location>
        <begin position="406"/>
        <end position="437"/>
    </location>
</feature>
<dbReference type="PANTHER" id="PTHR15081">
    <property type="entry name" value="NUCLEAR AUTOANTIGENIC SPERM PROTEIN NASP -RELATED"/>
    <property type="match status" value="1"/>
</dbReference>
<dbReference type="STRING" id="133383.A0A1R0H473"/>
<dbReference type="Pfam" id="PF10516">
    <property type="entry name" value="SHNi-TPR"/>
    <property type="match status" value="1"/>
</dbReference>
<dbReference type="Proteomes" id="UP000187455">
    <property type="component" value="Unassembled WGS sequence"/>
</dbReference>
<feature type="region of interest" description="Disordered" evidence="3">
    <location>
        <begin position="125"/>
        <end position="164"/>
    </location>
</feature>
<feature type="compositionally biased region" description="Basic and acidic residues" evidence="3">
    <location>
        <begin position="1"/>
        <end position="15"/>
    </location>
</feature>
<dbReference type="GO" id="GO:0006335">
    <property type="term" value="P:DNA replication-dependent chromatin assembly"/>
    <property type="evidence" value="ECO:0007669"/>
    <property type="project" value="TreeGrafter"/>
</dbReference>
<dbReference type="EMBL" id="LSSL01000674">
    <property type="protein sequence ID" value="OLY83979.1"/>
    <property type="molecule type" value="Genomic_DNA"/>
</dbReference>
<feature type="region of interest" description="Disordered" evidence="3">
    <location>
        <begin position="337"/>
        <end position="361"/>
    </location>
</feature>
<evidence type="ECO:0000256" key="2">
    <source>
        <dbReference type="ARBA" id="ARBA00022803"/>
    </source>
</evidence>
<protein>
    <submittedName>
        <fullName evidence="5">NASP-related protein sim3</fullName>
    </submittedName>
</protein>
<reference evidence="5 6" key="1">
    <citation type="journal article" date="2016" name="Mol. Biol. Evol.">
        <title>Genome-Wide Survey of Gut Fungi (Harpellales) Reveals the First Horizontally Transferred Ubiquitin Gene from a Mosquito Host.</title>
        <authorList>
            <person name="Wang Y."/>
            <person name="White M.M."/>
            <person name="Kvist S."/>
            <person name="Moncalvo J.M."/>
        </authorList>
    </citation>
    <scope>NUCLEOTIDE SEQUENCE [LARGE SCALE GENOMIC DNA]</scope>
    <source>
        <strain evidence="5 6">ALG-7-W6</strain>
    </source>
</reference>
<feature type="compositionally biased region" description="Acidic residues" evidence="3">
    <location>
        <begin position="128"/>
        <end position="143"/>
    </location>
</feature>
<dbReference type="PANTHER" id="PTHR15081:SF1">
    <property type="entry name" value="NUCLEAR AUTOANTIGENIC SPERM PROTEIN"/>
    <property type="match status" value="1"/>
</dbReference>
<comment type="caution">
    <text evidence="5">The sequence shown here is derived from an EMBL/GenBank/DDBJ whole genome shotgun (WGS) entry which is preliminary data.</text>
</comment>
<proteinExistence type="predicted"/>
<dbReference type="OrthoDB" id="5587616at2759"/>
<organism evidence="5 6">
    <name type="scientific">Smittium mucronatum</name>
    <dbReference type="NCBI Taxonomy" id="133383"/>
    <lineage>
        <taxon>Eukaryota</taxon>
        <taxon>Fungi</taxon>
        <taxon>Fungi incertae sedis</taxon>
        <taxon>Zoopagomycota</taxon>
        <taxon>Kickxellomycotina</taxon>
        <taxon>Harpellomycetes</taxon>
        <taxon>Harpellales</taxon>
        <taxon>Legeriomycetaceae</taxon>
        <taxon>Smittium</taxon>
    </lineage>
</organism>
<feature type="compositionally biased region" description="Basic and acidic residues" evidence="3">
    <location>
        <begin position="144"/>
        <end position="164"/>
    </location>
</feature>
<evidence type="ECO:0000256" key="1">
    <source>
        <dbReference type="ARBA" id="ARBA00022737"/>
    </source>
</evidence>
<feature type="non-terminal residue" evidence="5">
    <location>
        <position position="502"/>
    </location>
</feature>
<dbReference type="Gene3D" id="1.25.40.10">
    <property type="entry name" value="Tetratricopeptide repeat domain"/>
    <property type="match status" value="1"/>
</dbReference>
<keyword evidence="1" id="KW-0677">Repeat</keyword>
<evidence type="ECO:0000313" key="6">
    <source>
        <dbReference type="Proteomes" id="UP000187455"/>
    </source>
</evidence>
<evidence type="ECO:0000313" key="5">
    <source>
        <dbReference type="EMBL" id="OLY83979.1"/>
    </source>
</evidence>
<keyword evidence="6" id="KW-1185">Reference proteome</keyword>
<name>A0A1R0H473_9FUNG</name>
<dbReference type="InterPro" id="IPR051730">
    <property type="entry name" value="NASP-like"/>
</dbReference>
<feature type="domain" description="Tetratricopeptide SHNi-TPR" evidence="4">
    <location>
        <begin position="227"/>
        <end position="262"/>
    </location>
</feature>
<evidence type="ECO:0000256" key="3">
    <source>
        <dbReference type="SAM" id="MobiDB-lite"/>
    </source>
</evidence>
<evidence type="ECO:0000259" key="4">
    <source>
        <dbReference type="Pfam" id="PF10516"/>
    </source>
</evidence>